<dbReference type="Proteomes" id="UP000549971">
    <property type="component" value="Unassembled WGS sequence"/>
</dbReference>
<evidence type="ECO:0000313" key="3">
    <source>
        <dbReference type="EMBL" id="MBB5834990.1"/>
    </source>
</evidence>
<name>A0A7W9MTC7_9ACTN</name>
<proteinExistence type="predicted"/>
<evidence type="ECO:0000313" key="4">
    <source>
        <dbReference type="Proteomes" id="UP000549971"/>
    </source>
</evidence>
<keyword evidence="2" id="KW-1133">Transmembrane helix</keyword>
<keyword evidence="2" id="KW-0472">Membrane</keyword>
<evidence type="ECO:0000256" key="1">
    <source>
        <dbReference type="SAM" id="MobiDB-lite"/>
    </source>
</evidence>
<sequence>MTTKLDPPHVPPLSPSQRDGLRRRVMTAVDPMPRSTGQRRWAAPAIAVAAVGAVVAGTLVIGSQFDGSGVQPAAGPSTPASTPSASTPTAPRAAWLPKVDLGPVSPAEAARAANACKLPGAQRVDALWSRRVAIPGGTGPASGVVVLTKSTPGQPGGTYDLGIFTCFAGSAGAAVHDTEWKKQTSPGNPAVILSGMGDVGGTGDRKPASASYENILRVDPRIARIESRFVWAKGQGKWTQGAVAGGFAYTHSTALIPPGQYQPTPDGKSDLHQQYRAYDAAGKPVPINP</sequence>
<accession>A0A7W9MTC7</accession>
<organism evidence="3 4">
    <name type="scientific">Kribbella italica</name>
    <dbReference type="NCBI Taxonomy" id="1540520"/>
    <lineage>
        <taxon>Bacteria</taxon>
        <taxon>Bacillati</taxon>
        <taxon>Actinomycetota</taxon>
        <taxon>Actinomycetes</taxon>
        <taxon>Propionibacteriales</taxon>
        <taxon>Kribbellaceae</taxon>
        <taxon>Kribbella</taxon>
    </lineage>
</organism>
<dbReference type="RefSeq" id="WP_184794691.1">
    <property type="nucleotide sequence ID" value="NZ_JACHMY010000001.1"/>
</dbReference>
<reference evidence="3 4" key="1">
    <citation type="submission" date="2020-08" db="EMBL/GenBank/DDBJ databases">
        <title>Sequencing the genomes of 1000 actinobacteria strains.</title>
        <authorList>
            <person name="Klenk H.-P."/>
        </authorList>
    </citation>
    <scope>NUCLEOTIDE SEQUENCE [LARGE SCALE GENOMIC DNA]</scope>
    <source>
        <strain evidence="3 4">DSM 28967</strain>
    </source>
</reference>
<comment type="caution">
    <text evidence="3">The sequence shown here is derived from an EMBL/GenBank/DDBJ whole genome shotgun (WGS) entry which is preliminary data.</text>
</comment>
<feature type="transmembrane region" description="Helical" evidence="2">
    <location>
        <begin position="41"/>
        <end position="62"/>
    </location>
</feature>
<gene>
    <name evidence="3" type="ORF">HDA39_001724</name>
</gene>
<feature type="region of interest" description="Disordered" evidence="1">
    <location>
        <begin position="69"/>
        <end position="90"/>
    </location>
</feature>
<dbReference type="AlphaFoldDB" id="A0A7W9MTC7"/>
<keyword evidence="4" id="KW-1185">Reference proteome</keyword>
<dbReference type="EMBL" id="JACHMY010000001">
    <property type="protein sequence ID" value="MBB5834990.1"/>
    <property type="molecule type" value="Genomic_DNA"/>
</dbReference>
<feature type="region of interest" description="Disordered" evidence="1">
    <location>
        <begin position="1"/>
        <end position="23"/>
    </location>
</feature>
<protein>
    <submittedName>
        <fullName evidence="3">Uncharacterized protein</fullName>
    </submittedName>
</protein>
<keyword evidence="2" id="KW-0812">Transmembrane</keyword>
<feature type="compositionally biased region" description="Low complexity" evidence="1">
    <location>
        <begin position="72"/>
        <end position="90"/>
    </location>
</feature>
<evidence type="ECO:0000256" key="2">
    <source>
        <dbReference type="SAM" id="Phobius"/>
    </source>
</evidence>